<feature type="domain" description="DUF222" evidence="2">
    <location>
        <begin position="35"/>
        <end position="209"/>
    </location>
</feature>
<comment type="caution">
    <text evidence="3">The sequence shown here is derived from an EMBL/GenBank/DDBJ whole genome shotgun (WGS) entry which is preliminary data.</text>
</comment>
<evidence type="ECO:0000256" key="1">
    <source>
        <dbReference type="SAM" id="MobiDB-lite"/>
    </source>
</evidence>
<dbReference type="Proteomes" id="UP000006072">
    <property type="component" value="Unassembled WGS sequence"/>
</dbReference>
<dbReference type="RefSeq" id="WP_003930302.1">
    <property type="nucleotide sequence ID" value="NZ_JH814689.1"/>
</dbReference>
<dbReference type="EMBL" id="ALQA01000057">
    <property type="protein sequence ID" value="EJZ06498.1"/>
    <property type="molecule type" value="Genomic_DNA"/>
</dbReference>
<feature type="region of interest" description="Disordered" evidence="1">
    <location>
        <begin position="171"/>
        <end position="210"/>
    </location>
</feature>
<organism evidence="3 4">
    <name type="scientific">Mycolicibacterium vaccae ATCC 25954</name>
    <dbReference type="NCBI Taxonomy" id="1194972"/>
    <lineage>
        <taxon>Bacteria</taxon>
        <taxon>Bacillati</taxon>
        <taxon>Actinomycetota</taxon>
        <taxon>Actinomycetes</taxon>
        <taxon>Mycobacteriales</taxon>
        <taxon>Mycobacteriaceae</taxon>
        <taxon>Mycolicibacterium</taxon>
    </lineage>
</organism>
<accession>K0UVA5</accession>
<sequence length="210" mass="22759">MASGDLQDTVTALRAAFDEVAACEVDLLTRPDLVAALDELETLSCQLPAVGHRLLARLQAEATPQQMGATSWKEVLTVRWRISTGEAHRRLTEAAVLAPRPSLTGPTLPPVLPATAIAQAHGLINAEHVDVIRRSLNKVPGWVDAATRERIELDLVRTAVGNGPKELKDSADRTLFLLDQDGPEPDDTERARKRGVTLGKQRPDAMTDLS</sequence>
<proteinExistence type="predicted"/>
<gene>
    <name evidence="3" type="ORF">MVAC_21763</name>
</gene>
<dbReference type="InterPro" id="IPR003870">
    <property type="entry name" value="DUF222"/>
</dbReference>
<keyword evidence="4" id="KW-1185">Reference proteome</keyword>
<feature type="non-terminal residue" evidence="3">
    <location>
        <position position="210"/>
    </location>
</feature>
<evidence type="ECO:0000313" key="4">
    <source>
        <dbReference type="Proteomes" id="UP000006072"/>
    </source>
</evidence>
<evidence type="ECO:0000259" key="2">
    <source>
        <dbReference type="Pfam" id="PF02720"/>
    </source>
</evidence>
<protein>
    <recommendedName>
        <fullName evidence="2">DUF222 domain-containing protein</fullName>
    </recommendedName>
</protein>
<evidence type="ECO:0000313" key="3">
    <source>
        <dbReference type="EMBL" id="EJZ06498.1"/>
    </source>
</evidence>
<name>K0UVA5_MYCVA</name>
<dbReference type="HOGENOM" id="CLU_022065_1_1_11"/>
<dbReference type="AlphaFoldDB" id="K0UVA5"/>
<dbReference type="Pfam" id="PF02720">
    <property type="entry name" value="DUF222"/>
    <property type="match status" value="1"/>
</dbReference>
<dbReference type="eggNOG" id="COG1403">
    <property type="taxonomic scope" value="Bacteria"/>
</dbReference>
<reference evidence="3 4" key="1">
    <citation type="journal article" date="2012" name="J. Bacteriol.">
        <title>Complete Genome Sequence of Mycobacterium vaccae Type Strain ATCC 25954.</title>
        <authorList>
            <person name="Ho Y.S."/>
            <person name="Adroub S.A."/>
            <person name="Abadi M."/>
            <person name="Al Alwan B."/>
            <person name="Alkhateeb R."/>
            <person name="Gao G."/>
            <person name="Ragab A."/>
            <person name="Ali S."/>
            <person name="van Soolingen D."/>
            <person name="Bitter W."/>
            <person name="Pain A."/>
            <person name="Abdallah A.M."/>
        </authorList>
    </citation>
    <scope>NUCLEOTIDE SEQUENCE [LARGE SCALE GENOMIC DNA]</scope>
    <source>
        <strain evidence="3 4">ATCC 25954</strain>
    </source>
</reference>
<feature type="compositionally biased region" description="Basic and acidic residues" evidence="1">
    <location>
        <begin position="201"/>
        <end position="210"/>
    </location>
</feature>